<organism evidence="5 6">
    <name type="scientific">Anaeramoeba flamelloides</name>
    <dbReference type="NCBI Taxonomy" id="1746091"/>
    <lineage>
        <taxon>Eukaryota</taxon>
        <taxon>Metamonada</taxon>
        <taxon>Anaeramoebidae</taxon>
        <taxon>Anaeramoeba</taxon>
    </lineage>
</organism>
<evidence type="ECO:0000313" key="6">
    <source>
        <dbReference type="Proteomes" id="UP001150062"/>
    </source>
</evidence>
<evidence type="ECO:0000256" key="2">
    <source>
        <dbReference type="ARBA" id="ARBA00022803"/>
    </source>
</evidence>
<feature type="region of interest" description="Disordered" evidence="4">
    <location>
        <begin position="71"/>
        <end position="97"/>
    </location>
</feature>
<evidence type="ECO:0000256" key="1">
    <source>
        <dbReference type="ARBA" id="ARBA00022737"/>
    </source>
</evidence>
<comment type="caution">
    <text evidence="5">The sequence shown here is derived from an EMBL/GenBank/DDBJ whole genome shotgun (WGS) entry which is preliminary data.</text>
</comment>
<evidence type="ECO:0000256" key="4">
    <source>
        <dbReference type="SAM" id="MobiDB-lite"/>
    </source>
</evidence>
<dbReference type="InterPro" id="IPR011990">
    <property type="entry name" value="TPR-like_helical_dom_sf"/>
</dbReference>
<keyword evidence="1" id="KW-0677">Repeat</keyword>
<dbReference type="InterPro" id="IPR047150">
    <property type="entry name" value="SGT"/>
</dbReference>
<dbReference type="SUPFAM" id="SSF48452">
    <property type="entry name" value="TPR-like"/>
    <property type="match status" value="1"/>
</dbReference>
<dbReference type="InterPro" id="IPR019734">
    <property type="entry name" value="TPR_rpt"/>
</dbReference>
<dbReference type="SMART" id="SM00028">
    <property type="entry name" value="TPR"/>
    <property type="match status" value="3"/>
</dbReference>
<dbReference type="Proteomes" id="UP001150062">
    <property type="component" value="Unassembled WGS sequence"/>
</dbReference>
<protein>
    <submittedName>
        <fullName evidence="5">Uncharacterized protein</fullName>
    </submittedName>
</protein>
<keyword evidence="2 3" id="KW-0802">TPR repeat</keyword>
<dbReference type="PROSITE" id="PS50293">
    <property type="entry name" value="TPR_REGION"/>
    <property type="match status" value="1"/>
</dbReference>
<name>A0ABQ8X8I5_9EUKA</name>
<dbReference type="EMBL" id="JAOAOG010000334">
    <property type="protein sequence ID" value="KAJ6227519.1"/>
    <property type="molecule type" value="Genomic_DNA"/>
</dbReference>
<dbReference type="Pfam" id="PF13414">
    <property type="entry name" value="TPR_11"/>
    <property type="match status" value="1"/>
</dbReference>
<accession>A0ABQ8X8I5</accession>
<evidence type="ECO:0000313" key="5">
    <source>
        <dbReference type="EMBL" id="KAJ6227519.1"/>
    </source>
</evidence>
<feature type="region of interest" description="Disordered" evidence="4">
    <location>
        <begin position="407"/>
        <end position="465"/>
    </location>
</feature>
<gene>
    <name evidence="5" type="ORF">M0813_09758</name>
</gene>
<dbReference type="PROSITE" id="PS50005">
    <property type="entry name" value="TPR"/>
    <property type="match status" value="1"/>
</dbReference>
<dbReference type="Gene3D" id="1.25.40.10">
    <property type="entry name" value="Tetratricopeptide repeat domain"/>
    <property type="match status" value="1"/>
</dbReference>
<reference evidence="5" key="1">
    <citation type="submission" date="2022-08" db="EMBL/GenBank/DDBJ databases">
        <title>Novel sulfate-reducing endosymbionts in the free-living metamonad Anaeramoeba.</title>
        <authorList>
            <person name="Jerlstrom-Hultqvist J."/>
            <person name="Cepicka I."/>
            <person name="Gallot-Lavallee L."/>
            <person name="Salas-Leiva D."/>
            <person name="Curtis B.A."/>
            <person name="Zahonova K."/>
            <person name="Pipaliya S."/>
            <person name="Dacks J."/>
            <person name="Roger A.J."/>
        </authorList>
    </citation>
    <scope>NUCLEOTIDE SEQUENCE</scope>
    <source>
        <strain evidence="5">Schooner1</strain>
    </source>
</reference>
<dbReference type="PANTHER" id="PTHR45831">
    <property type="entry name" value="LD24721P"/>
    <property type="match status" value="1"/>
</dbReference>
<sequence>MSQIQQIDQEIVYSFLEYLNKTSADYQEIKNKQKELHTVKEILSSLFQIDLNNEKDKTRLSKKENSLTSIWKEKFPQKDPQPKQKTQELPKPNKDNPQELAKEFKEKGNTFLKSKKYNEAIECYTKAISIDPENSIYYSNRAVAYNQLHQHLKAIGDCKISISKNANYSKVYTHLGYAYLRLSLFKKALDEGYQRAFDLEPKNENYQKYINICKKKIEKQKNFQKTKKNNLNLKGKNKPKIEKNSNTKKIFEDFVDQKNGKLPKFQEEINVNNPNLNNINLNPKLAKSQQKGGTFENITMNDVISNTKAVEFVEEFMNDSKNSKTIKDGINKPETLKKFQLPQESLNRLHDPKFLEKMRNTSQFQDMRKNPLFNKILQNFEKDPMAIFKDSNSIQFLKNFESTWNKVSDEEKKKTNGNGKNNKDKINENENGKGRETEKEMETEMEKESKIEKKIKKVIKEKDEK</sequence>
<proteinExistence type="predicted"/>
<keyword evidence="6" id="KW-1185">Reference proteome</keyword>
<dbReference type="PANTHER" id="PTHR45831:SF2">
    <property type="entry name" value="LD24721P"/>
    <property type="match status" value="1"/>
</dbReference>
<evidence type="ECO:0000256" key="3">
    <source>
        <dbReference type="PROSITE-ProRule" id="PRU00339"/>
    </source>
</evidence>
<feature type="compositionally biased region" description="Basic and acidic residues" evidence="4">
    <location>
        <begin position="421"/>
        <end position="465"/>
    </location>
</feature>
<feature type="repeat" description="TPR" evidence="3">
    <location>
        <begin position="101"/>
        <end position="134"/>
    </location>
</feature>